<keyword evidence="13 18" id="KW-0472">Membrane</keyword>
<keyword evidence="8 20" id="KW-0812">Transmembrane</keyword>
<dbReference type="GO" id="GO:0005794">
    <property type="term" value="C:Golgi apparatus"/>
    <property type="evidence" value="ECO:0007669"/>
    <property type="project" value="TreeGrafter"/>
</dbReference>
<evidence type="ECO:0000256" key="6">
    <source>
        <dbReference type="ARBA" id="ARBA00022516"/>
    </source>
</evidence>
<keyword evidence="16 18" id="KW-1208">Phospholipid metabolism</keyword>
<dbReference type="GO" id="GO:0006661">
    <property type="term" value="P:phosphatidylinositol biosynthetic process"/>
    <property type="evidence" value="ECO:0007669"/>
    <property type="project" value="TreeGrafter"/>
</dbReference>
<reference evidence="21" key="1">
    <citation type="submission" date="2020-11" db="EMBL/GenBank/DDBJ databases">
        <authorList>
            <person name="Tran Van P."/>
        </authorList>
    </citation>
    <scope>NUCLEOTIDE SEQUENCE</scope>
</reference>
<dbReference type="EMBL" id="OA884289">
    <property type="protein sequence ID" value="CAD7280565.1"/>
    <property type="molecule type" value="Genomic_DNA"/>
</dbReference>
<evidence type="ECO:0000256" key="16">
    <source>
        <dbReference type="ARBA" id="ARBA00023264"/>
    </source>
</evidence>
<dbReference type="Gene3D" id="1.20.120.1760">
    <property type="match status" value="1"/>
</dbReference>
<evidence type="ECO:0000313" key="22">
    <source>
        <dbReference type="Proteomes" id="UP000678499"/>
    </source>
</evidence>
<name>A0A7R9BV63_9CRUS</name>
<evidence type="ECO:0000313" key="21">
    <source>
        <dbReference type="EMBL" id="CAD7280565.1"/>
    </source>
</evidence>
<evidence type="ECO:0000256" key="18">
    <source>
        <dbReference type="PIRNR" id="PIRNR000848"/>
    </source>
</evidence>
<evidence type="ECO:0000256" key="10">
    <source>
        <dbReference type="ARBA" id="ARBA00022842"/>
    </source>
</evidence>
<evidence type="ECO:0000256" key="14">
    <source>
        <dbReference type="ARBA" id="ARBA00023209"/>
    </source>
</evidence>
<evidence type="ECO:0000256" key="5">
    <source>
        <dbReference type="ARBA" id="ARBA00013212"/>
    </source>
</evidence>
<evidence type="ECO:0000256" key="13">
    <source>
        <dbReference type="ARBA" id="ARBA00023136"/>
    </source>
</evidence>
<keyword evidence="9" id="KW-0479">Metal-binding</keyword>
<dbReference type="FunFam" id="1.20.120.1760:FF:000003">
    <property type="entry name" value="CDP-diacylglycerol--inositol 3-phosphatidyltransferase"/>
    <property type="match status" value="1"/>
</dbReference>
<keyword evidence="22" id="KW-1185">Reference proteome</keyword>
<evidence type="ECO:0000256" key="19">
    <source>
        <dbReference type="RuleBase" id="RU003750"/>
    </source>
</evidence>
<dbReference type="PANTHER" id="PTHR15362:SF4">
    <property type="entry name" value="CDP-DIACYLGLYCEROL--INOSITOL 3-PHOSPHATIDYLTRANSFERASE"/>
    <property type="match status" value="1"/>
</dbReference>
<keyword evidence="11 20" id="KW-1133">Transmembrane helix</keyword>
<evidence type="ECO:0000256" key="20">
    <source>
        <dbReference type="SAM" id="Phobius"/>
    </source>
</evidence>
<feature type="transmembrane region" description="Helical" evidence="20">
    <location>
        <begin position="12"/>
        <end position="35"/>
    </location>
</feature>
<dbReference type="Proteomes" id="UP000678499">
    <property type="component" value="Unassembled WGS sequence"/>
</dbReference>
<comment type="catalytic activity">
    <reaction evidence="18">
        <text>a CDP-1,2-diacyl-sn-glycerol + myo-inositol = a 1,2-diacyl-sn-glycero-3-phospho-(1D-myo-inositol) + CMP + H(+)</text>
        <dbReference type="Rhea" id="RHEA:11580"/>
        <dbReference type="ChEBI" id="CHEBI:15378"/>
        <dbReference type="ChEBI" id="CHEBI:17268"/>
        <dbReference type="ChEBI" id="CHEBI:57880"/>
        <dbReference type="ChEBI" id="CHEBI:58332"/>
        <dbReference type="ChEBI" id="CHEBI:60377"/>
        <dbReference type="EC" id="2.7.8.11"/>
    </reaction>
</comment>
<dbReference type="GO" id="GO:0003881">
    <property type="term" value="F:CDP-diacylglycerol-inositol 3-phosphatidyltransferase activity"/>
    <property type="evidence" value="ECO:0007669"/>
    <property type="project" value="UniProtKB-UniRule"/>
</dbReference>
<protein>
    <recommendedName>
        <fullName evidence="17 18">CDP-diacylglycerol--inositol 3-phosphatidyltransferase</fullName>
        <ecNumber evidence="5 18">2.7.8.11</ecNumber>
    </recommendedName>
</protein>
<dbReference type="PANTHER" id="PTHR15362">
    <property type="entry name" value="PHOSPHATIDYLINOSITOL SYNTHASE"/>
    <property type="match status" value="1"/>
</dbReference>
<evidence type="ECO:0000256" key="8">
    <source>
        <dbReference type="ARBA" id="ARBA00022692"/>
    </source>
</evidence>
<comment type="cofactor">
    <cofactor evidence="1">
        <name>Mn(2+)</name>
        <dbReference type="ChEBI" id="CHEBI:29035"/>
    </cofactor>
</comment>
<keyword evidence="7 18" id="KW-0808">Transferase</keyword>
<keyword evidence="15" id="KW-0464">Manganese</keyword>
<evidence type="ECO:0000256" key="11">
    <source>
        <dbReference type="ARBA" id="ARBA00022989"/>
    </source>
</evidence>
<keyword evidence="10" id="KW-0460">Magnesium</keyword>
<dbReference type="InterPro" id="IPR043130">
    <property type="entry name" value="CDP-OH_PTrfase_TM_dom"/>
</dbReference>
<keyword evidence="12 18" id="KW-0443">Lipid metabolism</keyword>
<accession>A0A7R9BV63</accession>
<keyword evidence="14 18" id="KW-0594">Phospholipid biosynthesis</keyword>
<dbReference type="InterPro" id="IPR014387">
    <property type="entry name" value="CDP_diag_ino_3_P_euk"/>
</dbReference>
<feature type="transmembrane region" description="Helical" evidence="20">
    <location>
        <begin position="170"/>
        <end position="194"/>
    </location>
</feature>
<dbReference type="Pfam" id="PF01066">
    <property type="entry name" value="CDP-OH_P_transf"/>
    <property type="match status" value="1"/>
</dbReference>
<gene>
    <name evidence="21" type="ORF">NMOB1V02_LOCUS8224</name>
</gene>
<organism evidence="21">
    <name type="scientific">Notodromas monacha</name>
    <dbReference type="NCBI Taxonomy" id="399045"/>
    <lineage>
        <taxon>Eukaryota</taxon>
        <taxon>Metazoa</taxon>
        <taxon>Ecdysozoa</taxon>
        <taxon>Arthropoda</taxon>
        <taxon>Crustacea</taxon>
        <taxon>Oligostraca</taxon>
        <taxon>Ostracoda</taxon>
        <taxon>Podocopa</taxon>
        <taxon>Podocopida</taxon>
        <taxon>Cypridocopina</taxon>
        <taxon>Cypridoidea</taxon>
        <taxon>Cyprididae</taxon>
        <taxon>Notodromas</taxon>
    </lineage>
</organism>
<evidence type="ECO:0000256" key="9">
    <source>
        <dbReference type="ARBA" id="ARBA00022723"/>
    </source>
</evidence>
<evidence type="ECO:0000256" key="15">
    <source>
        <dbReference type="ARBA" id="ARBA00023211"/>
    </source>
</evidence>
<evidence type="ECO:0000256" key="17">
    <source>
        <dbReference type="ARBA" id="ARBA00070582"/>
    </source>
</evidence>
<comment type="cofactor">
    <cofactor evidence="2">
        <name>Mg(2+)</name>
        <dbReference type="ChEBI" id="CHEBI:18420"/>
    </cofactor>
</comment>
<dbReference type="PROSITE" id="PS00379">
    <property type="entry name" value="CDP_ALCOHOL_P_TRANSF"/>
    <property type="match status" value="1"/>
</dbReference>
<dbReference type="EMBL" id="CAJPEX010002252">
    <property type="protein sequence ID" value="CAG0920717.1"/>
    <property type="molecule type" value="Genomic_DNA"/>
</dbReference>
<dbReference type="OrthoDB" id="10251079at2759"/>
<evidence type="ECO:0000256" key="7">
    <source>
        <dbReference type="ARBA" id="ARBA00022679"/>
    </source>
</evidence>
<evidence type="ECO:0000256" key="1">
    <source>
        <dbReference type="ARBA" id="ARBA00001936"/>
    </source>
</evidence>
<evidence type="ECO:0000256" key="2">
    <source>
        <dbReference type="ARBA" id="ARBA00001946"/>
    </source>
</evidence>
<evidence type="ECO:0000256" key="3">
    <source>
        <dbReference type="ARBA" id="ARBA00004141"/>
    </source>
</evidence>
<comment type="subcellular location">
    <subcellularLocation>
        <location evidence="3">Membrane</location>
        <topology evidence="3">Multi-pass membrane protein</topology>
    </subcellularLocation>
</comment>
<dbReference type="EC" id="2.7.8.11" evidence="5 18"/>
<evidence type="ECO:0000256" key="12">
    <source>
        <dbReference type="ARBA" id="ARBA00023098"/>
    </source>
</evidence>
<evidence type="ECO:0000256" key="4">
    <source>
        <dbReference type="ARBA" id="ARBA00010441"/>
    </source>
</evidence>
<dbReference type="GO" id="GO:0016020">
    <property type="term" value="C:membrane"/>
    <property type="evidence" value="ECO:0007669"/>
    <property type="project" value="UniProtKB-SubCell"/>
</dbReference>
<feature type="transmembrane region" description="Helical" evidence="20">
    <location>
        <begin position="144"/>
        <end position="164"/>
    </location>
</feature>
<proteinExistence type="inferred from homology"/>
<comment type="similarity">
    <text evidence="4 18 19">Belongs to the CDP-alcohol phosphatidyltransferase class-I family.</text>
</comment>
<sequence>MEELLKTDNVFLFIPNLIGYARIGASLLACLTMRYTHTVTLFLYFVSAILDAADGHAARALNQSTKFGAMLDQLVDRCATLTLLICLANFYPGQTIFFQIAAVIDISCHWIHLHATVMKGRSSHKDSDSNENPLLKLYYTNKTVLFFMCAGNETFYMLCYAYHFTSGPSWIFPGGVIPVFIFLLLPVAIMKLVLAVLQGLAAARTLASIDVEDRAKVEKVK</sequence>
<dbReference type="InterPro" id="IPR048254">
    <property type="entry name" value="CDP_ALCOHOL_P_TRANSF_CS"/>
</dbReference>
<keyword evidence="6 18" id="KW-0444">Lipid biosynthesis</keyword>
<dbReference type="InterPro" id="IPR000462">
    <property type="entry name" value="CDP-OH_P_trans"/>
</dbReference>
<dbReference type="PIRSF" id="PIRSF000848">
    <property type="entry name" value="CDP_diag_ino_3_P"/>
    <property type="match status" value="1"/>
</dbReference>
<dbReference type="AlphaFoldDB" id="A0A7R9BV63"/>
<dbReference type="GO" id="GO:0046872">
    <property type="term" value="F:metal ion binding"/>
    <property type="evidence" value="ECO:0007669"/>
    <property type="project" value="UniProtKB-KW"/>
</dbReference>